<feature type="region of interest" description="Disordered" evidence="1">
    <location>
        <begin position="23"/>
        <end position="46"/>
    </location>
</feature>
<reference evidence="2 3" key="1">
    <citation type="submission" date="2015-05" db="EMBL/GenBank/DDBJ databases">
        <title>Evolution of Trichinella species and genotypes.</title>
        <authorList>
            <person name="Korhonen P.K."/>
            <person name="Edoardo P."/>
            <person name="Giuseppe L.R."/>
            <person name="Gasser R.B."/>
        </authorList>
    </citation>
    <scope>NUCLEOTIDE SEQUENCE [LARGE SCALE GENOMIC DNA]</scope>
    <source>
        <strain evidence="2">ISS10</strain>
    </source>
</reference>
<feature type="non-terminal residue" evidence="2">
    <location>
        <position position="46"/>
    </location>
</feature>
<proteinExistence type="predicted"/>
<protein>
    <submittedName>
        <fullName evidence="2">Uncharacterized protein</fullName>
    </submittedName>
</protein>
<gene>
    <name evidence="2" type="ORF">T02_15530</name>
</gene>
<accession>A0A0V1KI03</accession>
<comment type="caution">
    <text evidence="2">The sequence shown here is derived from an EMBL/GenBank/DDBJ whole genome shotgun (WGS) entry which is preliminary data.</text>
</comment>
<dbReference type="AlphaFoldDB" id="A0A0V1KI03"/>
<name>A0A0V1KI03_9BILA</name>
<organism evidence="2 3">
    <name type="scientific">Trichinella nativa</name>
    <dbReference type="NCBI Taxonomy" id="6335"/>
    <lineage>
        <taxon>Eukaryota</taxon>
        <taxon>Metazoa</taxon>
        <taxon>Ecdysozoa</taxon>
        <taxon>Nematoda</taxon>
        <taxon>Enoplea</taxon>
        <taxon>Dorylaimia</taxon>
        <taxon>Trichinellida</taxon>
        <taxon>Trichinellidae</taxon>
        <taxon>Trichinella</taxon>
    </lineage>
</organism>
<dbReference type="EMBL" id="JYDW01002565">
    <property type="protein sequence ID" value="KRZ46670.1"/>
    <property type="molecule type" value="Genomic_DNA"/>
</dbReference>
<evidence type="ECO:0000313" key="3">
    <source>
        <dbReference type="Proteomes" id="UP000054721"/>
    </source>
</evidence>
<dbReference type="Proteomes" id="UP000054721">
    <property type="component" value="Unassembled WGS sequence"/>
</dbReference>
<sequence>MNTMAKAARGGKGVYCRKWFPLPHHCSSSKEPRTGTQTGQKPRGRS</sequence>
<evidence type="ECO:0000256" key="1">
    <source>
        <dbReference type="SAM" id="MobiDB-lite"/>
    </source>
</evidence>
<evidence type="ECO:0000313" key="2">
    <source>
        <dbReference type="EMBL" id="KRZ46670.1"/>
    </source>
</evidence>
<keyword evidence="3" id="KW-1185">Reference proteome</keyword>